<dbReference type="PANTHER" id="PTHR43547">
    <property type="entry name" value="TWO-COMPONENT HISTIDINE KINASE"/>
    <property type="match status" value="1"/>
</dbReference>
<dbReference type="AlphaFoldDB" id="A0A9D1F4S4"/>
<keyword evidence="5" id="KW-0808">Transferase</keyword>
<dbReference type="CDD" id="cd00075">
    <property type="entry name" value="HATPase"/>
    <property type="match status" value="1"/>
</dbReference>
<evidence type="ECO:0000256" key="1">
    <source>
        <dbReference type="ARBA" id="ARBA00000085"/>
    </source>
</evidence>
<dbReference type="Gene3D" id="3.30.565.10">
    <property type="entry name" value="Histidine kinase-like ATPase, C-terminal domain"/>
    <property type="match status" value="1"/>
</dbReference>
<dbReference type="Gene3D" id="1.10.287.130">
    <property type="match status" value="1"/>
</dbReference>
<reference evidence="9" key="2">
    <citation type="journal article" date="2021" name="PeerJ">
        <title>Extensive microbial diversity within the chicken gut microbiome revealed by metagenomics and culture.</title>
        <authorList>
            <person name="Gilroy R."/>
            <person name="Ravi A."/>
            <person name="Getino M."/>
            <person name="Pursley I."/>
            <person name="Horton D.L."/>
            <person name="Alikhan N.F."/>
            <person name="Baker D."/>
            <person name="Gharbi K."/>
            <person name="Hall N."/>
            <person name="Watson M."/>
            <person name="Adriaenssens E.M."/>
            <person name="Foster-Nyarko E."/>
            <person name="Jarju S."/>
            <person name="Secka A."/>
            <person name="Antonio M."/>
            <person name="Oren A."/>
            <person name="Chaudhuri R.R."/>
            <person name="La Ragione R."/>
            <person name="Hildebrand F."/>
            <person name="Pallen M.J."/>
        </authorList>
    </citation>
    <scope>NUCLEOTIDE SEQUENCE</scope>
    <source>
        <strain evidence="9">CHK178-757</strain>
    </source>
</reference>
<evidence type="ECO:0000313" key="9">
    <source>
        <dbReference type="EMBL" id="HIS47017.1"/>
    </source>
</evidence>
<dbReference type="FunFam" id="3.30.565.10:FF:000006">
    <property type="entry name" value="Sensor histidine kinase WalK"/>
    <property type="match status" value="1"/>
</dbReference>
<dbReference type="PRINTS" id="PR00344">
    <property type="entry name" value="BCTRLSENSOR"/>
</dbReference>
<dbReference type="PANTHER" id="PTHR43547:SF2">
    <property type="entry name" value="HYBRID SIGNAL TRANSDUCTION HISTIDINE KINASE C"/>
    <property type="match status" value="1"/>
</dbReference>
<proteinExistence type="predicted"/>
<keyword evidence="6 9" id="KW-0418">Kinase</keyword>
<sequence>MEQASSYISDTTTESVNIAQISHEIRNPLTLINCTLQLLDCRYPQLKDDDLWNQLIGDVDYLRQLMLSLSDLNRCGHINLAPVNMNQMIRGIARQYLVLAQKEEKHLSVILQNELPVITCDELKIHQALVNLIKNAFEATKPWDTIEIFAKSTAQRLIIAIKDTGKGIPQDSLSKIFQPFVTQKQEGTGLGLSITKKIIEAHKGTIRVYSREGIGTKFIVSLPIVQK</sequence>
<evidence type="ECO:0000256" key="7">
    <source>
        <dbReference type="ARBA" id="ARBA00023012"/>
    </source>
</evidence>
<dbReference type="InterPro" id="IPR036097">
    <property type="entry name" value="HisK_dim/P_sf"/>
</dbReference>
<accession>A0A9D1F4S4</accession>
<dbReference type="InterPro" id="IPR003594">
    <property type="entry name" value="HATPase_dom"/>
</dbReference>
<dbReference type="Pfam" id="PF02518">
    <property type="entry name" value="HATPase_c"/>
    <property type="match status" value="1"/>
</dbReference>
<reference evidence="9" key="1">
    <citation type="submission" date="2020-10" db="EMBL/GenBank/DDBJ databases">
        <authorList>
            <person name="Gilroy R."/>
        </authorList>
    </citation>
    <scope>NUCLEOTIDE SEQUENCE</scope>
    <source>
        <strain evidence="9">CHK178-757</strain>
    </source>
</reference>
<feature type="domain" description="Histidine kinase" evidence="8">
    <location>
        <begin position="20"/>
        <end position="226"/>
    </location>
</feature>
<dbReference type="Pfam" id="PF00512">
    <property type="entry name" value="HisKA"/>
    <property type="match status" value="1"/>
</dbReference>
<evidence type="ECO:0000256" key="6">
    <source>
        <dbReference type="ARBA" id="ARBA00022777"/>
    </source>
</evidence>
<dbReference type="InterPro" id="IPR003661">
    <property type="entry name" value="HisK_dim/P_dom"/>
</dbReference>
<dbReference type="EC" id="2.7.13.3" evidence="3"/>
<protein>
    <recommendedName>
        <fullName evidence="3">histidine kinase</fullName>
        <ecNumber evidence="3">2.7.13.3</ecNumber>
    </recommendedName>
</protein>
<comment type="subcellular location">
    <subcellularLocation>
        <location evidence="2">Membrane</location>
    </subcellularLocation>
</comment>
<comment type="caution">
    <text evidence="9">The sequence shown here is derived from an EMBL/GenBank/DDBJ whole genome shotgun (WGS) entry which is preliminary data.</text>
</comment>
<name>A0A9D1F4S4_9FIRM</name>
<keyword evidence="4" id="KW-0597">Phosphoprotein</keyword>
<dbReference type="InterPro" id="IPR036890">
    <property type="entry name" value="HATPase_C_sf"/>
</dbReference>
<dbReference type="PROSITE" id="PS50109">
    <property type="entry name" value="HIS_KIN"/>
    <property type="match status" value="1"/>
</dbReference>
<dbReference type="InterPro" id="IPR005467">
    <property type="entry name" value="His_kinase_dom"/>
</dbReference>
<dbReference type="SUPFAM" id="SSF47384">
    <property type="entry name" value="Homodimeric domain of signal transducing histidine kinase"/>
    <property type="match status" value="1"/>
</dbReference>
<evidence type="ECO:0000256" key="4">
    <source>
        <dbReference type="ARBA" id="ARBA00022553"/>
    </source>
</evidence>
<gene>
    <name evidence="9" type="ORF">IAB46_05565</name>
</gene>
<dbReference type="GO" id="GO:0000155">
    <property type="term" value="F:phosphorelay sensor kinase activity"/>
    <property type="evidence" value="ECO:0007669"/>
    <property type="project" value="InterPro"/>
</dbReference>
<dbReference type="SUPFAM" id="SSF55874">
    <property type="entry name" value="ATPase domain of HSP90 chaperone/DNA topoisomerase II/histidine kinase"/>
    <property type="match status" value="1"/>
</dbReference>
<evidence type="ECO:0000256" key="2">
    <source>
        <dbReference type="ARBA" id="ARBA00004370"/>
    </source>
</evidence>
<dbReference type="EMBL" id="DVIT01000022">
    <property type="protein sequence ID" value="HIS47017.1"/>
    <property type="molecule type" value="Genomic_DNA"/>
</dbReference>
<dbReference type="InterPro" id="IPR004358">
    <property type="entry name" value="Sig_transdc_His_kin-like_C"/>
</dbReference>
<evidence type="ECO:0000259" key="8">
    <source>
        <dbReference type="PROSITE" id="PS50109"/>
    </source>
</evidence>
<keyword evidence="7" id="KW-0902">Two-component regulatory system</keyword>
<dbReference type="Proteomes" id="UP000823927">
    <property type="component" value="Unassembled WGS sequence"/>
</dbReference>
<dbReference type="SMART" id="SM00387">
    <property type="entry name" value="HATPase_c"/>
    <property type="match status" value="1"/>
</dbReference>
<comment type="catalytic activity">
    <reaction evidence="1">
        <text>ATP + protein L-histidine = ADP + protein N-phospho-L-histidine.</text>
        <dbReference type="EC" id="2.7.13.3"/>
    </reaction>
</comment>
<evidence type="ECO:0000256" key="3">
    <source>
        <dbReference type="ARBA" id="ARBA00012438"/>
    </source>
</evidence>
<organism evidence="9 10">
    <name type="scientific">Candidatus Scybalocola faecigallinarum</name>
    <dbReference type="NCBI Taxonomy" id="2840941"/>
    <lineage>
        <taxon>Bacteria</taxon>
        <taxon>Bacillati</taxon>
        <taxon>Bacillota</taxon>
        <taxon>Clostridia</taxon>
        <taxon>Lachnospirales</taxon>
        <taxon>Lachnospiraceae</taxon>
        <taxon>Lachnospiraceae incertae sedis</taxon>
        <taxon>Candidatus Scybalocola (ex Gilroy et al. 2021)</taxon>
    </lineage>
</organism>
<evidence type="ECO:0000313" key="10">
    <source>
        <dbReference type="Proteomes" id="UP000823927"/>
    </source>
</evidence>
<evidence type="ECO:0000256" key="5">
    <source>
        <dbReference type="ARBA" id="ARBA00022679"/>
    </source>
</evidence>
<dbReference type="CDD" id="cd00082">
    <property type="entry name" value="HisKA"/>
    <property type="match status" value="1"/>
</dbReference>
<dbReference type="GO" id="GO:0016020">
    <property type="term" value="C:membrane"/>
    <property type="evidence" value="ECO:0007669"/>
    <property type="project" value="UniProtKB-SubCell"/>
</dbReference>